<evidence type="ECO:0000313" key="3">
    <source>
        <dbReference type="EMBL" id="GAA4887067.1"/>
    </source>
</evidence>
<feature type="compositionally biased region" description="Low complexity" evidence="1">
    <location>
        <begin position="28"/>
        <end position="59"/>
    </location>
</feature>
<protein>
    <recommendedName>
        <fullName evidence="2">AB hydrolase-1 domain-containing protein</fullName>
    </recommendedName>
</protein>
<sequence length="404" mass="41299">MMVGVIVRRPVPSTGPSWSGRDSGDGSGRAAASVGRDVPAPPLASASALGPTGTAAAPTPYWPGRVVPVGRSGSLHVRETPGPAGETAVYVHGLGGSSNNWTELAGALSARCRGLAVDLPGFGRTPPPSSGDYRPTAHAATIIAYLDDLQRHGTGPVHLLGNSLGGAVSLLVAAQRPDLVRTLTLVSPAMPDLRPLPSRLGGKRAALALLPLLGASARAEQAAATPAERLARTMALCHADPDRVGPRAFAMAAAEAEERAALAHAPEALHRSFLGLLGTWLAPSPRSLWAAAARVGAPTLVVWGEVDRLVGVYRAAHTAAALPAGRLLRLPGVGHVAQIEQPQTVARAVLGLLDAAADGSWPGAGRPVPGRDTVRARVDAAARRVRDRLPLGVARPEACGTVPV</sequence>
<reference evidence="4" key="1">
    <citation type="journal article" date="2019" name="Int. J. Syst. Evol. Microbiol.">
        <title>The Global Catalogue of Microorganisms (GCM) 10K type strain sequencing project: providing services to taxonomists for standard genome sequencing and annotation.</title>
        <authorList>
            <consortium name="The Broad Institute Genomics Platform"/>
            <consortium name="The Broad Institute Genome Sequencing Center for Infectious Disease"/>
            <person name="Wu L."/>
            <person name="Ma J."/>
        </authorList>
    </citation>
    <scope>NUCLEOTIDE SEQUENCE [LARGE SCALE GENOMIC DNA]</scope>
    <source>
        <strain evidence="4">JCM 17983</strain>
    </source>
</reference>
<dbReference type="InterPro" id="IPR000073">
    <property type="entry name" value="AB_hydrolase_1"/>
</dbReference>
<name>A0ABP9EWN9_9PSEU</name>
<comment type="caution">
    <text evidence="3">The sequence shown here is derived from an EMBL/GenBank/DDBJ whole genome shotgun (WGS) entry which is preliminary data.</text>
</comment>
<accession>A0ABP9EWN9</accession>
<feature type="region of interest" description="Disordered" evidence="1">
    <location>
        <begin position="1"/>
        <end position="65"/>
    </location>
</feature>
<dbReference type="PANTHER" id="PTHR43798">
    <property type="entry name" value="MONOACYLGLYCEROL LIPASE"/>
    <property type="match status" value="1"/>
</dbReference>
<gene>
    <name evidence="3" type="ORF">GCM10023203_44870</name>
</gene>
<dbReference type="InterPro" id="IPR029058">
    <property type="entry name" value="AB_hydrolase_fold"/>
</dbReference>
<dbReference type="Pfam" id="PF00561">
    <property type="entry name" value="Abhydrolase_1"/>
    <property type="match status" value="1"/>
</dbReference>
<keyword evidence="4" id="KW-1185">Reference proteome</keyword>
<dbReference type="EMBL" id="BAABHQ010000014">
    <property type="protein sequence ID" value="GAA4887067.1"/>
    <property type="molecule type" value="Genomic_DNA"/>
</dbReference>
<dbReference type="Gene3D" id="3.40.50.1820">
    <property type="entry name" value="alpha/beta hydrolase"/>
    <property type="match status" value="1"/>
</dbReference>
<dbReference type="SUPFAM" id="SSF53474">
    <property type="entry name" value="alpha/beta-Hydrolases"/>
    <property type="match status" value="1"/>
</dbReference>
<evidence type="ECO:0000259" key="2">
    <source>
        <dbReference type="Pfam" id="PF00561"/>
    </source>
</evidence>
<dbReference type="Proteomes" id="UP001500457">
    <property type="component" value="Unassembled WGS sequence"/>
</dbReference>
<dbReference type="PRINTS" id="PR00111">
    <property type="entry name" value="ABHYDROLASE"/>
</dbReference>
<dbReference type="InterPro" id="IPR050266">
    <property type="entry name" value="AB_hydrolase_sf"/>
</dbReference>
<organism evidence="3 4">
    <name type="scientific">Actinomycetospora straminea</name>
    <dbReference type="NCBI Taxonomy" id="663607"/>
    <lineage>
        <taxon>Bacteria</taxon>
        <taxon>Bacillati</taxon>
        <taxon>Actinomycetota</taxon>
        <taxon>Actinomycetes</taxon>
        <taxon>Pseudonocardiales</taxon>
        <taxon>Pseudonocardiaceae</taxon>
        <taxon>Actinomycetospora</taxon>
    </lineage>
</organism>
<feature type="domain" description="AB hydrolase-1" evidence="2">
    <location>
        <begin position="89"/>
        <end position="342"/>
    </location>
</feature>
<evidence type="ECO:0000256" key="1">
    <source>
        <dbReference type="SAM" id="MobiDB-lite"/>
    </source>
</evidence>
<dbReference type="PANTHER" id="PTHR43798:SF33">
    <property type="entry name" value="HYDROLASE, PUTATIVE (AFU_ORTHOLOGUE AFUA_2G14860)-RELATED"/>
    <property type="match status" value="1"/>
</dbReference>
<proteinExistence type="predicted"/>
<evidence type="ECO:0000313" key="4">
    <source>
        <dbReference type="Proteomes" id="UP001500457"/>
    </source>
</evidence>